<dbReference type="Pfam" id="PF00566">
    <property type="entry name" value="RabGAP-TBC"/>
    <property type="match status" value="1"/>
</dbReference>
<dbReference type="PROSITE" id="PS50011">
    <property type="entry name" value="PROTEIN_KINASE_DOM"/>
    <property type="match status" value="1"/>
</dbReference>
<dbReference type="InterPro" id="IPR035969">
    <property type="entry name" value="Rab-GAP_TBC_sf"/>
</dbReference>
<comment type="similarity">
    <text evidence="4">Belongs to the protein kinase superfamily. STE Ser/Thr protein kinase family. STE20 subfamily.</text>
</comment>
<evidence type="ECO:0000259" key="15">
    <source>
        <dbReference type="PROSITE" id="PS50206"/>
    </source>
</evidence>
<dbReference type="SMART" id="SM00164">
    <property type="entry name" value="TBC"/>
    <property type="match status" value="1"/>
</dbReference>
<dbReference type="InterPro" id="IPR036873">
    <property type="entry name" value="Rhodanese-like_dom_sf"/>
</dbReference>
<evidence type="ECO:0000256" key="4">
    <source>
        <dbReference type="ARBA" id="ARBA00008874"/>
    </source>
</evidence>
<dbReference type="GO" id="GO:0005524">
    <property type="term" value="F:ATP binding"/>
    <property type="evidence" value="ECO:0007669"/>
    <property type="project" value="UniProtKB-KW"/>
</dbReference>
<evidence type="ECO:0000256" key="11">
    <source>
        <dbReference type="ARBA" id="ARBA00058226"/>
    </source>
</evidence>
<dbReference type="FunFam" id="3.40.250.10:FF:000018">
    <property type="entry name" value="TBC domain-containing protein kinase-like protein"/>
    <property type="match status" value="1"/>
</dbReference>
<dbReference type="InterPro" id="IPR051931">
    <property type="entry name" value="PAK3-like"/>
</dbReference>
<dbReference type="GO" id="GO:0005819">
    <property type="term" value="C:spindle"/>
    <property type="evidence" value="ECO:0007669"/>
    <property type="project" value="UniProtKB-SubCell"/>
</dbReference>
<dbReference type="InterPro" id="IPR000719">
    <property type="entry name" value="Prot_kinase_dom"/>
</dbReference>
<keyword evidence="6" id="KW-0963">Cytoplasm</keyword>
<dbReference type="Gene3D" id="1.10.8.270">
    <property type="entry name" value="putative rabgap domain of human tbc1 domain family member 14 like domains"/>
    <property type="match status" value="1"/>
</dbReference>
<comment type="subcellular location">
    <subcellularLocation>
        <location evidence="1">Cytoplasm</location>
        <location evidence="1">Cytoskeleton</location>
        <location evidence="1">Spindle</location>
    </subcellularLocation>
    <subcellularLocation>
        <location evidence="3">Early endosome</location>
    </subcellularLocation>
    <subcellularLocation>
        <location evidence="2">Midbody</location>
    </subcellularLocation>
</comment>
<evidence type="ECO:0000256" key="7">
    <source>
        <dbReference type="ARBA" id="ARBA00022741"/>
    </source>
</evidence>
<accession>A0ABD3WXD9</accession>
<keyword evidence="7" id="KW-0547">Nucleotide-binding</keyword>
<feature type="domain" description="Rab-GAP TBC" evidence="14">
    <location>
        <begin position="472"/>
        <end position="657"/>
    </location>
</feature>
<dbReference type="SUPFAM" id="SSF52821">
    <property type="entry name" value="Rhodanese/Cell cycle control phosphatase"/>
    <property type="match status" value="1"/>
</dbReference>
<evidence type="ECO:0000256" key="2">
    <source>
        <dbReference type="ARBA" id="ARBA00004214"/>
    </source>
</evidence>
<keyword evidence="17" id="KW-1185">Reference proteome</keyword>
<dbReference type="Proteomes" id="UP001634394">
    <property type="component" value="Unassembled WGS sequence"/>
</dbReference>
<dbReference type="Pfam" id="PF00581">
    <property type="entry name" value="Rhodanese"/>
    <property type="match status" value="1"/>
</dbReference>
<evidence type="ECO:0000256" key="6">
    <source>
        <dbReference type="ARBA" id="ARBA00022490"/>
    </source>
</evidence>
<dbReference type="InterPro" id="IPR001763">
    <property type="entry name" value="Rhodanese-like_dom"/>
</dbReference>
<keyword evidence="10" id="KW-0206">Cytoskeleton</keyword>
<dbReference type="PANTHER" id="PTHR45832:SF22">
    <property type="entry name" value="SERINE_THREONINE-PROTEIN KINASE SAMKA-RELATED"/>
    <property type="match status" value="1"/>
</dbReference>
<dbReference type="PROSITE" id="PS50086">
    <property type="entry name" value="TBC_RABGAP"/>
    <property type="match status" value="1"/>
</dbReference>
<dbReference type="EC" id="2.7.11.1" evidence="5"/>
<dbReference type="SMART" id="SM00450">
    <property type="entry name" value="RHOD"/>
    <property type="match status" value="1"/>
</dbReference>
<evidence type="ECO:0000256" key="8">
    <source>
        <dbReference type="ARBA" id="ARBA00022753"/>
    </source>
</evidence>
<proteinExistence type="inferred from homology"/>
<dbReference type="GO" id="GO:0030496">
    <property type="term" value="C:midbody"/>
    <property type="evidence" value="ECO:0007669"/>
    <property type="project" value="UniProtKB-SubCell"/>
</dbReference>
<dbReference type="Pfam" id="PF00069">
    <property type="entry name" value="Pkinase"/>
    <property type="match status" value="1"/>
</dbReference>
<organism evidence="16 17">
    <name type="scientific">Sinanodonta woodiana</name>
    <name type="common">Chinese pond mussel</name>
    <name type="synonym">Anodonta woodiana</name>
    <dbReference type="NCBI Taxonomy" id="1069815"/>
    <lineage>
        <taxon>Eukaryota</taxon>
        <taxon>Metazoa</taxon>
        <taxon>Spiralia</taxon>
        <taxon>Lophotrochozoa</taxon>
        <taxon>Mollusca</taxon>
        <taxon>Bivalvia</taxon>
        <taxon>Autobranchia</taxon>
        <taxon>Heteroconchia</taxon>
        <taxon>Palaeoheterodonta</taxon>
        <taxon>Unionida</taxon>
        <taxon>Unionoidea</taxon>
        <taxon>Unionidae</taxon>
        <taxon>Unioninae</taxon>
        <taxon>Sinanodonta</taxon>
    </lineage>
</organism>
<evidence type="ECO:0000256" key="5">
    <source>
        <dbReference type="ARBA" id="ARBA00012513"/>
    </source>
</evidence>
<reference evidence="16 17" key="1">
    <citation type="submission" date="2024-11" db="EMBL/GenBank/DDBJ databases">
        <title>Chromosome-level genome assembly of the freshwater bivalve Anodonta woodiana.</title>
        <authorList>
            <person name="Chen X."/>
        </authorList>
    </citation>
    <scope>NUCLEOTIDE SEQUENCE [LARGE SCALE GENOMIC DNA]</scope>
    <source>
        <strain evidence="16">MN2024</strain>
        <tissue evidence="16">Gills</tissue>
    </source>
</reference>
<dbReference type="SUPFAM" id="SSF56112">
    <property type="entry name" value="Protein kinase-like (PK-like)"/>
    <property type="match status" value="1"/>
</dbReference>
<dbReference type="FunFam" id="1.10.8.270:FF:000012">
    <property type="entry name" value="TBC domain-containing protein kinase-like protein-like"/>
    <property type="match status" value="1"/>
</dbReference>
<evidence type="ECO:0000256" key="12">
    <source>
        <dbReference type="ARBA" id="ARBA00073128"/>
    </source>
</evidence>
<protein>
    <recommendedName>
        <fullName evidence="12">TBC domain-containing protein kinase-like protein</fullName>
        <ecNumber evidence="5">2.7.11.1</ecNumber>
    </recommendedName>
</protein>
<evidence type="ECO:0000259" key="13">
    <source>
        <dbReference type="PROSITE" id="PS50011"/>
    </source>
</evidence>
<sequence>MTKLGKAQFGVSTFFAASHPNDKCGANGLPLTPNSIKILGRFQHLTTLEHTSICKYIDIVRGKHERIIVVSEYYTKNLAQELNTGTFSDESKLITLAFEILQGLVYLNSKGLTHRNLKPENILFDPEGKVKLSDYGMYYMTDYGVDVAFPIGLFQYMAPEVVCSGPSQVDETTYQLLQPSSSPKVDVWSLGCILLEIFAGHKLGSGLSIQQMLHQTINFVRYDINPFDTIVTNLNCEAKLKNLSKVMLDFLRQCLIVSPTERPSPDVLLQHQAFIQHRHLYIPHKNGYQLFTSELRCRDLELPSVIDDSSDQDTGPDDHLSERSMEEVYYLWRLAGGDLDTALRKAELIKTKPPITLIPRLTLDDGEVFGQVRDSAELLNNTVILLSQEQLRNRLADINETAYYPLLEDENIENEGLPSSPSNVDLSETANLPLVIKEKDVEYQFHRVILYERLLMAYPYKRAYIWKEARVDIPPLYRNLVWAALLEVEGDIQALYDSIDKETPIGTDRQIEVDIPRCHQYHALLSSPAAHNKFKRILKAWVMSHTEYVYWQGLDSLCAPFLALNFNNEALAYACLRAFIPKYLHKFFLRDNSPVIQEYLVVFSHLIAFHDPELSNHLNDIGFIPDLYAIPWFLTMYAHVFPLHKIVHLWDTLLLGNSSFPLFIGVSILRQLRDRLLSYGFNECILLFSDMPEINIQKCVQESIHIFCNTPKSATYRQHARPPKSQKKSDNLPTISYYTRDYNEQPQNDLSMEPIPIEELKMEKCSRISAEDLMDLGELVGHANTRSPTKKRANSKPMIIVIDIRGPDEYKRGTVPGSINIPFSSAFTPEGQLVPCPAVQTLNIHKAQVKVIVGSRGRNAMNFASELVRLGYAKVCVLHKGIDVLRPTGILSIPPADI</sequence>
<keyword evidence="9" id="KW-0067">ATP-binding</keyword>
<feature type="domain" description="Rhodanese" evidence="15">
    <location>
        <begin position="795"/>
        <end position="894"/>
    </location>
</feature>
<comment type="function">
    <text evidence="11">Component of the FERRY complex (Five-subunit Endosomal Rab5 and RNA/ribosome intermediary). The FERRY complex directly interacts with mRNAs and RAB5A, and functions as a RAB5A effector involved in the localization and the distribution of specific mRNAs most likely by mediating their endosomal transport. The complex recruits mRNAs and ribosomes to early endosomes through direct mRNA-interaction. Also involved in the modulation of mTOR signaling and expression of mTOR complex components. Involved in the control of actin-cytoskeleton organization.</text>
</comment>
<evidence type="ECO:0000313" key="17">
    <source>
        <dbReference type="Proteomes" id="UP001634394"/>
    </source>
</evidence>
<dbReference type="AlphaFoldDB" id="A0ABD3WXD9"/>
<dbReference type="Gene3D" id="3.40.250.10">
    <property type="entry name" value="Rhodanese-like domain"/>
    <property type="match status" value="1"/>
</dbReference>
<dbReference type="Gene3D" id="1.10.472.80">
    <property type="entry name" value="Ypt/Rab-GAP domain of gyp1p, domain 3"/>
    <property type="match status" value="1"/>
</dbReference>
<keyword evidence="8" id="KW-0967">Endosome</keyword>
<dbReference type="SUPFAM" id="SSF47923">
    <property type="entry name" value="Ypt/Rab-GAP domain of gyp1p"/>
    <property type="match status" value="2"/>
</dbReference>
<dbReference type="PANTHER" id="PTHR45832">
    <property type="entry name" value="SERINE/THREONINE-PROTEIN KINASE SAMKA-RELATED-RELATED"/>
    <property type="match status" value="1"/>
</dbReference>
<evidence type="ECO:0000313" key="16">
    <source>
        <dbReference type="EMBL" id="KAL3878639.1"/>
    </source>
</evidence>
<dbReference type="Gene3D" id="1.10.510.10">
    <property type="entry name" value="Transferase(Phosphotransferase) domain 1"/>
    <property type="match status" value="1"/>
</dbReference>
<name>A0ABD3WXD9_SINWO</name>
<dbReference type="EMBL" id="JBJQND010000004">
    <property type="protein sequence ID" value="KAL3878639.1"/>
    <property type="molecule type" value="Genomic_DNA"/>
</dbReference>
<dbReference type="FunFam" id="1.10.472.80:FF:000015">
    <property type="entry name" value="TBC domain-containing protein kinase-like protein"/>
    <property type="match status" value="1"/>
</dbReference>
<feature type="domain" description="Protein kinase" evidence="13">
    <location>
        <begin position="1"/>
        <end position="274"/>
    </location>
</feature>
<dbReference type="InterPro" id="IPR011009">
    <property type="entry name" value="Kinase-like_dom_sf"/>
</dbReference>
<gene>
    <name evidence="16" type="ORF">ACJMK2_030970</name>
</gene>
<comment type="caution">
    <text evidence="16">The sequence shown here is derived from an EMBL/GenBank/DDBJ whole genome shotgun (WGS) entry which is preliminary data.</text>
</comment>
<dbReference type="FunFam" id="1.10.510.10:FF:000332">
    <property type="entry name" value="TBC domain-containing protein kinase-like protein"/>
    <property type="match status" value="1"/>
</dbReference>
<evidence type="ECO:0000256" key="1">
    <source>
        <dbReference type="ARBA" id="ARBA00004186"/>
    </source>
</evidence>
<evidence type="ECO:0000256" key="10">
    <source>
        <dbReference type="ARBA" id="ARBA00023212"/>
    </source>
</evidence>
<dbReference type="PROSITE" id="PS50206">
    <property type="entry name" value="RHODANESE_3"/>
    <property type="match status" value="1"/>
</dbReference>
<dbReference type="GO" id="GO:0005769">
    <property type="term" value="C:early endosome"/>
    <property type="evidence" value="ECO:0007669"/>
    <property type="project" value="UniProtKB-SubCell"/>
</dbReference>
<dbReference type="GO" id="GO:0004674">
    <property type="term" value="F:protein serine/threonine kinase activity"/>
    <property type="evidence" value="ECO:0007669"/>
    <property type="project" value="UniProtKB-EC"/>
</dbReference>
<evidence type="ECO:0000256" key="9">
    <source>
        <dbReference type="ARBA" id="ARBA00022840"/>
    </source>
</evidence>
<evidence type="ECO:0000256" key="3">
    <source>
        <dbReference type="ARBA" id="ARBA00004412"/>
    </source>
</evidence>
<evidence type="ECO:0000259" key="14">
    <source>
        <dbReference type="PROSITE" id="PS50086"/>
    </source>
</evidence>
<dbReference type="InterPro" id="IPR000195">
    <property type="entry name" value="Rab-GAP-TBC_dom"/>
</dbReference>